<evidence type="ECO:0000259" key="1">
    <source>
        <dbReference type="PROSITE" id="PS50104"/>
    </source>
</evidence>
<dbReference type="PROSITE" id="PS50104">
    <property type="entry name" value="TIR"/>
    <property type="match status" value="1"/>
</dbReference>
<organism evidence="2 3">
    <name type="scientific">Burkholderia lata (strain ATCC 17760 / DSM 23089 / LMG 22485 / NCIMB 9086 / R18194 / 383)</name>
    <dbReference type="NCBI Taxonomy" id="482957"/>
    <lineage>
        <taxon>Bacteria</taxon>
        <taxon>Pseudomonadati</taxon>
        <taxon>Pseudomonadota</taxon>
        <taxon>Betaproteobacteria</taxon>
        <taxon>Burkholderiales</taxon>
        <taxon>Burkholderiaceae</taxon>
        <taxon>Burkholderia</taxon>
        <taxon>Burkholderia cepacia complex</taxon>
    </lineage>
</organism>
<proteinExistence type="predicted"/>
<dbReference type="GO" id="GO:0007165">
    <property type="term" value="P:signal transduction"/>
    <property type="evidence" value="ECO:0007669"/>
    <property type="project" value="InterPro"/>
</dbReference>
<dbReference type="Proteomes" id="UP000494174">
    <property type="component" value="Unassembled WGS sequence"/>
</dbReference>
<protein>
    <submittedName>
        <fullName evidence="2">SEFIR domain-containing protein</fullName>
    </submittedName>
</protein>
<dbReference type="Pfam" id="PF13676">
    <property type="entry name" value="TIR_2"/>
    <property type="match status" value="1"/>
</dbReference>
<reference evidence="2 3" key="1">
    <citation type="submission" date="2019-09" db="EMBL/GenBank/DDBJ databases">
        <authorList>
            <person name="Depoorter E."/>
        </authorList>
    </citation>
    <scope>NUCLEOTIDE SEQUENCE [LARGE SCALE GENOMIC DNA]</scope>
    <source>
        <strain evidence="2">R-15945</strain>
    </source>
</reference>
<name>A0A6P2I1D6_BURL3</name>
<dbReference type="InterPro" id="IPR035897">
    <property type="entry name" value="Toll_tir_struct_dom_sf"/>
</dbReference>
<accession>A0A6P2I1D6</accession>
<dbReference type="SMART" id="SM00255">
    <property type="entry name" value="TIR"/>
    <property type="match status" value="1"/>
</dbReference>
<dbReference type="Gene3D" id="3.40.50.10140">
    <property type="entry name" value="Toll/interleukin-1 receptor homology (TIR) domain"/>
    <property type="match status" value="1"/>
</dbReference>
<sequence length="317" mass="34323">MQSVPPAPKVFVSHASEDKQRFVIPFATALRERGIDAWVDRWEMLPGDSLVEKIFEEGLKDAAAVVIVLSEVSVTKPWVREELNTAVVTRIQKGTKIIPVVLDGCEVPEALKSLLWESVKDADDFGDCLARVVDAIFGHTSKPPIGSAPAYMQTNALPQIGGLTASDRFVLKVVYEGFLKRGGDYVSPEEILAAATDQGLDATVVSDSLDVLEHQGYIEQRKHLGQGPYISRIQPYGVSMILGDEEQPLIRKVGLCLANDGITDCAGIASATGEPQSLVDHAITRLENQGFVKALRGLGGVTIVHQVSPMLRRSLAT</sequence>
<gene>
    <name evidence="2" type="ORF">BLA15945_01018</name>
</gene>
<dbReference type="AlphaFoldDB" id="A0A6P2I1D6"/>
<dbReference type="EMBL" id="CABVPU010000003">
    <property type="protein sequence ID" value="VWB24350.1"/>
    <property type="molecule type" value="Genomic_DNA"/>
</dbReference>
<dbReference type="InterPro" id="IPR000157">
    <property type="entry name" value="TIR_dom"/>
</dbReference>
<feature type="domain" description="TIR" evidence="1">
    <location>
        <begin position="6"/>
        <end position="140"/>
    </location>
</feature>
<dbReference type="SUPFAM" id="SSF52200">
    <property type="entry name" value="Toll/Interleukin receptor TIR domain"/>
    <property type="match status" value="1"/>
</dbReference>
<evidence type="ECO:0000313" key="3">
    <source>
        <dbReference type="Proteomes" id="UP000494174"/>
    </source>
</evidence>
<dbReference type="RefSeq" id="WP_174967567.1">
    <property type="nucleotide sequence ID" value="NZ_CABVPU010000003.1"/>
</dbReference>
<evidence type="ECO:0000313" key="2">
    <source>
        <dbReference type="EMBL" id="VWB24350.1"/>
    </source>
</evidence>